<evidence type="ECO:0000313" key="1">
    <source>
        <dbReference type="EMBL" id="TXE22519.1"/>
    </source>
</evidence>
<dbReference type="EMBL" id="VOUP01000055">
    <property type="protein sequence ID" value="TXE22519.1"/>
    <property type="molecule type" value="Genomic_DNA"/>
</dbReference>
<proteinExistence type="predicted"/>
<gene>
    <name evidence="1" type="ORF">FOT63_25400</name>
</gene>
<name>A0A9X9BYC4_9GAMM</name>
<accession>A0A9X9BYC4</accession>
<dbReference type="RefSeq" id="WP_147839241.1">
    <property type="nucleotide sequence ID" value="NZ_VOUP01000055.1"/>
</dbReference>
<evidence type="ECO:0000313" key="2">
    <source>
        <dbReference type="Proteomes" id="UP000321307"/>
    </source>
</evidence>
<dbReference type="Proteomes" id="UP000321307">
    <property type="component" value="Unassembled WGS sequence"/>
</dbReference>
<comment type="caution">
    <text evidence="1">The sequence shown here is derived from an EMBL/GenBank/DDBJ whole genome shotgun (WGS) entry which is preliminary data.</text>
</comment>
<sequence length="63" mass="7395">MADDVDIASEVEMERINRLLAARVRETLSYIGMCHNCLESLAEAHFCDADCRDDYEKRLRFQR</sequence>
<organism evidence="1 2">
    <name type="scientific">Serratia ureilytica</name>
    <dbReference type="NCBI Taxonomy" id="300181"/>
    <lineage>
        <taxon>Bacteria</taxon>
        <taxon>Pseudomonadati</taxon>
        <taxon>Pseudomonadota</taxon>
        <taxon>Gammaproteobacteria</taxon>
        <taxon>Enterobacterales</taxon>
        <taxon>Yersiniaceae</taxon>
        <taxon>Serratia</taxon>
    </lineage>
</organism>
<dbReference type="AlphaFoldDB" id="A0A9X9BYC4"/>
<reference evidence="1 2" key="1">
    <citation type="submission" date="2019-07" db="EMBL/GenBank/DDBJ databases">
        <title>Serratia strains were isolated from fresh produce.</title>
        <authorList>
            <person name="Cho G.-S."/>
            <person name="Stein M."/>
            <person name="Lee W."/>
            <person name="Suh S.H."/>
            <person name="Franz C.M.A.P."/>
        </authorList>
    </citation>
    <scope>NUCLEOTIDE SEQUENCE [LARGE SCALE GENOMIC DNA]</scope>
    <source>
        <strain evidence="1 2">S17</strain>
    </source>
</reference>
<protein>
    <submittedName>
        <fullName evidence="1">Uncharacterized protein</fullName>
    </submittedName>
</protein>